<keyword evidence="1" id="KW-0812">Transmembrane</keyword>
<sequence>MTNLLNICGIIIASSQYPDGTLQQFYRQYYHCEIKAEQTKTEIQNINDLSMFFPSQDTWWPIFTIDQISSDSFQGLIHKGIKPGIILPDEVFSFSHYFLLKEAVSQGAIPIAIFKSEQPQYFAAKATFSTAIGLRPMAAFVSTGWDENLISQTAGSYIVQFNSQELPLPSREIRQKQHLFYSAKSFDGHVSGYEIIINPPADLPTTNIRYPQLGISWKFNNIKYISTPEHINTSFLGYIFIGLSTVVVPLDLILTTTYPDLLGTFGSYISWISLVIGVILLLLLISSIIRRVKSNGSH</sequence>
<reference evidence="2 3" key="1">
    <citation type="submission" date="2014-03" db="EMBL/GenBank/DDBJ databases">
        <title>Genome sequence of the diesel-degrader and plant-growth promoter Acinetobacter oleivorans PF-1 isolated from the roots of poplar tree.</title>
        <authorList>
            <person name="Gkorezis P."/>
            <person name="van Hamme J."/>
            <person name="Rineau F."/>
            <person name="Vangronsveld J."/>
            <person name="Francetti A."/>
        </authorList>
    </citation>
    <scope>NUCLEOTIDE SEQUENCE [LARGE SCALE GENOMIC DNA]</scope>
    <source>
        <strain evidence="2 3">PF1</strain>
    </source>
</reference>
<feature type="transmembrane region" description="Helical" evidence="1">
    <location>
        <begin position="235"/>
        <end position="256"/>
    </location>
</feature>
<feature type="transmembrane region" description="Helical" evidence="1">
    <location>
        <begin position="268"/>
        <end position="289"/>
    </location>
</feature>
<keyword evidence="1" id="KW-0472">Membrane</keyword>
<name>A0A0B2UB62_9GAMM</name>
<gene>
    <name evidence="2" type="ORF">DH17_03140</name>
</gene>
<evidence type="ECO:0000313" key="3">
    <source>
        <dbReference type="Proteomes" id="UP000031012"/>
    </source>
</evidence>
<keyword evidence="1" id="KW-1133">Transmembrane helix</keyword>
<proteinExistence type="predicted"/>
<accession>A0A0B2UB62</accession>
<protein>
    <submittedName>
        <fullName evidence="2">Membrane protein</fullName>
    </submittedName>
</protein>
<evidence type="ECO:0000313" key="2">
    <source>
        <dbReference type="EMBL" id="KHN66322.1"/>
    </source>
</evidence>
<evidence type="ECO:0000256" key="1">
    <source>
        <dbReference type="SAM" id="Phobius"/>
    </source>
</evidence>
<dbReference type="Proteomes" id="UP000031012">
    <property type="component" value="Unassembled WGS sequence"/>
</dbReference>
<dbReference type="EMBL" id="JHQK01000013">
    <property type="protein sequence ID" value="KHN66322.1"/>
    <property type="molecule type" value="Genomic_DNA"/>
</dbReference>
<comment type="caution">
    <text evidence="2">The sequence shown here is derived from an EMBL/GenBank/DDBJ whole genome shotgun (WGS) entry which is preliminary data.</text>
</comment>
<organism evidence="2 3">
    <name type="scientific">Acinetobacter oleivorans</name>
    <dbReference type="NCBI Taxonomy" id="1148157"/>
    <lineage>
        <taxon>Bacteria</taxon>
        <taxon>Pseudomonadati</taxon>
        <taxon>Pseudomonadota</taxon>
        <taxon>Gammaproteobacteria</taxon>
        <taxon>Moraxellales</taxon>
        <taxon>Moraxellaceae</taxon>
        <taxon>Acinetobacter</taxon>
    </lineage>
</organism>
<dbReference type="AlphaFoldDB" id="A0A0B2UB62"/>